<feature type="compositionally biased region" description="Low complexity" evidence="1">
    <location>
        <begin position="383"/>
        <end position="393"/>
    </location>
</feature>
<feature type="compositionally biased region" description="Basic and acidic residues" evidence="1">
    <location>
        <begin position="603"/>
        <end position="619"/>
    </location>
</feature>
<feature type="compositionally biased region" description="Gly residues" evidence="1">
    <location>
        <begin position="104"/>
        <end position="114"/>
    </location>
</feature>
<feature type="domain" description="N-acetyltransferase" evidence="2">
    <location>
        <begin position="626"/>
        <end position="780"/>
    </location>
</feature>
<dbReference type="PROSITE" id="PS51186">
    <property type="entry name" value="GNAT"/>
    <property type="match status" value="1"/>
</dbReference>
<feature type="region of interest" description="Disordered" evidence="1">
    <location>
        <begin position="27"/>
        <end position="120"/>
    </location>
</feature>
<dbReference type="Pfam" id="PF13420">
    <property type="entry name" value="Acetyltransf_4"/>
    <property type="match status" value="1"/>
</dbReference>
<feature type="compositionally biased region" description="Basic and acidic residues" evidence="1">
    <location>
        <begin position="419"/>
        <end position="438"/>
    </location>
</feature>
<dbReference type="AlphaFoldDB" id="A0AAJ4S2G9"/>
<accession>A0AAJ4S2G9</accession>
<evidence type="ECO:0000313" key="4">
    <source>
        <dbReference type="Proteomes" id="UP000286681"/>
    </source>
</evidence>
<feature type="compositionally biased region" description="Low complexity" evidence="1">
    <location>
        <begin position="351"/>
        <end position="362"/>
    </location>
</feature>
<feature type="compositionally biased region" description="Polar residues" evidence="1">
    <location>
        <begin position="285"/>
        <end position="298"/>
    </location>
</feature>
<reference evidence="3 4" key="1">
    <citation type="submission" date="2018-07" db="EMBL/GenBank/DDBJ databases">
        <title>Genomic and Epidemiologic Investigation of an Indolent Hospital Outbreak.</title>
        <authorList>
            <person name="Johnson R.C."/>
            <person name="Deming C."/>
            <person name="Conlan S."/>
            <person name="Zellmer C.J."/>
            <person name="Michelin A.V."/>
            <person name="Lee-Lin S."/>
            <person name="Thomas P.J."/>
            <person name="Park M."/>
            <person name="Weingarten R.A."/>
            <person name="Less J."/>
            <person name="Dekker J.P."/>
            <person name="Frank K.M."/>
            <person name="Musser K.A."/>
            <person name="Mcquiston J.R."/>
            <person name="Henderson D.K."/>
            <person name="Lau A.F."/>
            <person name="Palmore T.N."/>
            <person name="Segre J.A."/>
        </authorList>
    </citation>
    <scope>NUCLEOTIDE SEQUENCE [LARGE SCALE GENOMIC DNA]</scope>
    <source>
        <strain evidence="3 4">SK-NIH.Env10_0317</strain>
    </source>
</reference>
<dbReference type="Gene3D" id="3.40.630.30">
    <property type="match status" value="1"/>
</dbReference>
<dbReference type="EMBL" id="QQWO01000012">
    <property type="protein sequence ID" value="RSV01503.1"/>
    <property type="molecule type" value="Genomic_DNA"/>
</dbReference>
<evidence type="ECO:0000256" key="1">
    <source>
        <dbReference type="SAM" id="MobiDB-lite"/>
    </source>
</evidence>
<name>A0AAJ4S2G9_9SPHN</name>
<feature type="compositionally biased region" description="Basic residues" evidence="1">
    <location>
        <begin position="236"/>
        <end position="247"/>
    </location>
</feature>
<protein>
    <submittedName>
        <fullName evidence="3">GNAT family N-acetyltransferase</fullName>
    </submittedName>
</protein>
<feature type="region of interest" description="Disordered" evidence="1">
    <location>
        <begin position="216"/>
        <end position="533"/>
    </location>
</feature>
<organism evidence="3 4">
    <name type="scientific">Sphingomonas koreensis</name>
    <dbReference type="NCBI Taxonomy" id="93064"/>
    <lineage>
        <taxon>Bacteria</taxon>
        <taxon>Pseudomonadati</taxon>
        <taxon>Pseudomonadota</taxon>
        <taxon>Alphaproteobacteria</taxon>
        <taxon>Sphingomonadales</taxon>
        <taxon>Sphingomonadaceae</taxon>
        <taxon>Sphingomonas</taxon>
    </lineage>
</organism>
<evidence type="ECO:0000259" key="2">
    <source>
        <dbReference type="PROSITE" id="PS51186"/>
    </source>
</evidence>
<evidence type="ECO:0000313" key="3">
    <source>
        <dbReference type="EMBL" id="RSV01503.1"/>
    </source>
</evidence>
<dbReference type="CDD" id="cd04301">
    <property type="entry name" value="NAT_SF"/>
    <property type="match status" value="1"/>
</dbReference>
<dbReference type="InterPro" id="IPR000182">
    <property type="entry name" value="GNAT_dom"/>
</dbReference>
<dbReference type="PANTHER" id="PTHR43072">
    <property type="entry name" value="N-ACETYLTRANSFERASE"/>
    <property type="match status" value="1"/>
</dbReference>
<feature type="compositionally biased region" description="Basic and acidic residues" evidence="1">
    <location>
        <begin position="394"/>
        <end position="408"/>
    </location>
</feature>
<feature type="region of interest" description="Disordered" evidence="1">
    <location>
        <begin position="596"/>
        <end position="619"/>
    </location>
</feature>
<comment type="caution">
    <text evidence="3">The sequence shown here is derived from an EMBL/GenBank/DDBJ whole genome shotgun (WGS) entry which is preliminary data.</text>
</comment>
<feature type="compositionally biased region" description="Low complexity" evidence="1">
    <location>
        <begin position="517"/>
        <end position="528"/>
    </location>
</feature>
<feature type="compositionally biased region" description="Basic residues" evidence="1">
    <location>
        <begin position="309"/>
        <end position="330"/>
    </location>
</feature>
<proteinExistence type="predicted"/>
<gene>
    <name evidence="3" type="ORF">CA257_14455</name>
</gene>
<feature type="compositionally biased region" description="Basic and acidic residues" evidence="1">
    <location>
        <begin position="270"/>
        <end position="281"/>
    </location>
</feature>
<dbReference type="Proteomes" id="UP000286681">
    <property type="component" value="Unassembled WGS sequence"/>
</dbReference>
<dbReference type="SUPFAM" id="SSF55729">
    <property type="entry name" value="Acyl-CoA N-acyltransferases (Nat)"/>
    <property type="match status" value="1"/>
</dbReference>
<dbReference type="InterPro" id="IPR016181">
    <property type="entry name" value="Acyl_CoA_acyltransferase"/>
</dbReference>
<dbReference type="PANTHER" id="PTHR43072:SF8">
    <property type="entry name" value="ACYLTRANSFERASE FABY-RELATED"/>
    <property type="match status" value="1"/>
</dbReference>
<dbReference type="GO" id="GO:0016747">
    <property type="term" value="F:acyltransferase activity, transferring groups other than amino-acyl groups"/>
    <property type="evidence" value="ECO:0007669"/>
    <property type="project" value="InterPro"/>
</dbReference>
<sequence length="809" mass="88371">MEAAGRDQGRTGPALHAAVLHRPVCNTLGTAQSGGGQGRRAGAQHRRDDRRTAFRSRSLCGAGRRRDDPRASLARSGPRARCREDRRPRQGGGPRSRPVHGRLSGSGGRGGAGGRARARGRKAGTCLCHRLYRQQLSARRKCQRNLGRPDGRHAVQRSGRLAPLLQGTDRQARRHDARLQGRQVQVGGRALYPDRPVARGEGGERSALWHDLRPVAGSGEEGAAQGADRADDRPARRGRRGRERRYRQGQFECGAGRQARRPAGVRQARRRDCGLGREQARRQLQGDQARQLAGSQSGEEGWRRDRCDHRRGRDHRRQGRAGHRGRRHRLGAAAQGAGREEAEGAGGAGRFAGRFGAGLRADPPGDPAGQGAEAAGRRIDGQPGRLGRLLGLDPGRRDLRRTEHDHRIDRHLRHHPHVREHARQDRRDQRRGEDHPADRPAGPLCGYQRGDRRRAAVGDRAGLWPLHRTGRTVAQADPAAGGRDRPGPRLGRRHRAPARAGRPVRQPGRRGRRSGEARQAGPGQGARALSGEGAELVRAARRGFCDERRRRGRGSHARERRRHLCPYRGRAACGVRPGAGRCQAAGDGIVDAGTLPGVRGVRSGRDDDAGGREADRPHSCEGRPVIQLRAAEPGDAAAIAAIYAPYVLTGTVSFEFDPPDARQMRSRMEASDGLLPWIVATNGEGKGVLGYAYATRFRERAAYRYVVETSVYVAGAVQGQGIGRLLYEALIDTLRAQGFTQAIAVISLPNDSSIRNHEQVGFRRAGQLREIGFKEGRWVDIGIWQCELNNAVTPPVEPKPFSETGVVRV</sequence>
<feature type="compositionally biased region" description="Low complexity" evidence="1">
    <location>
        <begin position="248"/>
        <end position="266"/>
    </location>
</feature>
<feature type="compositionally biased region" description="Low complexity" evidence="1">
    <location>
        <begin position="216"/>
        <end position="227"/>
    </location>
</feature>
<feature type="compositionally biased region" description="Basic residues" evidence="1">
    <location>
        <begin position="409"/>
        <end position="418"/>
    </location>
</feature>
<feature type="region of interest" description="Disordered" evidence="1">
    <location>
        <begin position="139"/>
        <end position="175"/>
    </location>
</feature>